<reference evidence="2 3" key="1">
    <citation type="journal article" date="2021" name="Elife">
        <title>Chloroplast acquisition without the gene transfer in kleptoplastic sea slugs, Plakobranchus ocellatus.</title>
        <authorList>
            <person name="Maeda T."/>
            <person name="Takahashi S."/>
            <person name="Yoshida T."/>
            <person name="Shimamura S."/>
            <person name="Takaki Y."/>
            <person name="Nagai Y."/>
            <person name="Toyoda A."/>
            <person name="Suzuki Y."/>
            <person name="Arimoto A."/>
            <person name="Ishii H."/>
            <person name="Satoh N."/>
            <person name="Nishiyama T."/>
            <person name="Hasebe M."/>
            <person name="Maruyama T."/>
            <person name="Minagawa J."/>
            <person name="Obokata J."/>
            <person name="Shigenobu S."/>
        </authorList>
    </citation>
    <scope>NUCLEOTIDE SEQUENCE [LARGE SCALE GENOMIC DNA]</scope>
</reference>
<evidence type="ECO:0000256" key="1">
    <source>
        <dbReference type="SAM" id="MobiDB-lite"/>
    </source>
</evidence>
<accession>A0AAV4DSA4</accession>
<keyword evidence="3" id="KW-1185">Reference proteome</keyword>
<evidence type="ECO:0000313" key="3">
    <source>
        <dbReference type="Proteomes" id="UP000735302"/>
    </source>
</evidence>
<proteinExistence type="predicted"/>
<dbReference type="EMBL" id="BLXT01008287">
    <property type="protein sequence ID" value="GFO47203.1"/>
    <property type="molecule type" value="Genomic_DNA"/>
</dbReference>
<gene>
    <name evidence="2" type="ORF">PoB_007370800</name>
</gene>
<name>A0AAV4DSA4_9GAST</name>
<protein>
    <submittedName>
        <fullName evidence="2">Uncharacterized protein</fullName>
    </submittedName>
</protein>
<dbReference type="AlphaFoldDB" id="A0AAV4DSA4"/>
<organism evidence="2 3">
    <name type="scientific">Plakobranchus ocellatus</name>
    <dbReference type="NCBI Taxonomy" id="259542"/>
    <lineage>
        <taxon>Eukaryota</taxon>
        <taxon>Metazoa</taxon>
        <taxon>Spiralia</taxon>
        <taxon>Lophotrochozoa</taxon>
        <taxon>Mollusca</taxon>
        <taxon>Gastropoda</taxon>
        <taxon>Heterobranchia</taxon>
        <taxon>Euthyneura</taxon>
        <taxon>Panpulmonata</taxon>
        <taxon>Sacoglossa</taxon>
        <taxon>Placobranchoidea</taxon>
        <taxon>Plakobranchidae</taxon>
        <taxon>Plakobranchus</taxon>
    </lineage>
</organism>
<feature type="region of interest" description="Disordered" evidence="1">
    <location>
        <begin position="25"/>
        <end position="49"/>
    </location>
</feature>
<dbReference type="Proteomes" id="UP000735302">
    <property type="component" value="Unassembled WGS sequence"/>
</dbReference>
<evidence type="ECO:0000313" key="2">
    <source>
        <dbReference type="EMBL" id="GFO47203.1"/>
    </source>
</evidence>
<sequence length="100" mass="11721">MADHHQSIKSLMSHYPRLAWRTTDHDNIDRSDTRSNNRARAEVGGGERRRYQASALPRLDKCRFKKVRLIGDHSASTVDTGHWTERSWRSEACRDLVLRY</sequence>
<comment type="caution">
    <text evidence="2">The sequence shown here is derived from an EMBL/GenBank/DDBJ whole genome shotgun (WGS) entry which is preliminary data.</text>
</comment>